<dbReference type="EMBL" id="AUNB01000017">
    <property type="protein sequence ID" value="KEO60659.1"/>
    <property type="molecule type" value="Genomic_DNA"/>
</dbReference>
<sequence>MSKTFEIVYNAKTGEARAVDGLIWRTYGKGIPVKVVADNPARTTLRWEVKNVNVGSHGVASSGHTVRETVTLLKDTMDVQVRQMPLGYDNSFTGSGRCTAQPYNPRRK</sequence>
<dbReference type="Proteomes" id="UP000027471">
    <property type="component" value="Unassembled WGS sequence"/>
</dbReference>
<dbReference type="AlphaFoldDB" id="A0A074JW30"/>
<organism evidence="1 2">
    <name type="scientific">Thioclava indica</name>
    <dbReference type="NCBI Taxonomy" id="1353528"/>
    <lineage>
        <taxon>Bacteria</taxon>
        <taxon>Pseudomonadati</taxon>
        <taxon>Pseudomonadota</taxon>
        <taxon>Alphaproteobacteria</taxon>
        <taxon>Rhodobacterales</taxon>
        <taxon>Paracoccaceae</taxon>
        <taxon>Thioclava</taxon>
    </lineage>
</organism>
<name>A0A074JW30_9RHOB</name>
<dbReference type="RefSeq" id="WP_156023870.1">
    <property type="nucleotide sequence ID" value="NZ_AUNB01000017.1"/>
</dbReference>
<dbReference type="OrthoDB" id="7876633at2"/>
<comment type="caution">
    <text evidence="1">The sequence shown here is derived from an EMBL/GenBank/DDBJ whole genome shotgun (WGS) entry which is preliminary data.</text>
</comment>
<proteinExistence type="predicted"/>
<protein>
    <submittedName>
        <fullName evidence="1">Uncharacterized protein</fullName>
    </submittedName>
</protein>
<accession>A0A074JW30</accession>
<gene>
    <name evidence="1" type="ORF">DT23_13135</name>
</gene>
<keyword evidence="2" id="KW-1185">Reference proteome</keyword>
<evidence type="ECO:0000313" key="1">
    <source>
        <dbReference type="EMBL" id="KEO60659.1"/>
    </source>
</evidence>
<reference evidence="1 2" key="1">
    <citation type="journal article" date="2015" name="Antonie Van Leeuwenhoek">
        <title>Thioclava indica sp. nov., isolated from surface seawater of the Indian Ocean.</title>
        <authorList>
            <person name="Liu Y."/>
            <person name="Lai Q."/>
            <person name="Du J."/>
            <person name="Xu H."/>
            <person name="Jiang L."/>
            <person name="Shao Z."/>
        </authorList>
    </citation>
    <scope>NUCLEOTIDE SEQUENCE [LARGE SCALE GENOMIC DNA]</scope>
    <source>
        <strain evidence="1 2">DT23-4</strain>
    </source>
</reference>
<dbReference type="STRING" id="1353528.DT23_13135"/>
<evidence type="ECO:0000313" key="2">
    <source>
        <dbReference type="Proteomes" id="UP000027471"/>
    </source>
</evidence>